<feature type="compositionally biased region" description="Acidic residues" evidence="2">
    <location>
        <begin position="224"/>
        <end position="233"/>
    </location>
</feature>
<dbReference type="PANTHER" id="PTHR12891:SF0">
    <property type="entry name" value="MMS19 NUCLEOTIDE EXCISION REPAIR PROTEIN HOMOLOG"/>
    <property type="match status" value="1"/>
</dbReference>
<evidence type="ECO:0000313" key="5">
    <source>
        <dbReference type="EMBL" id="SCQ16612.1"/>
    </source>
</evidence>
<feature type="transmembrane region" description="Helical" evidence="3">
    <location>
        <begin position="2641"/>
        <end position="2662"/>
    </location>
</feature>
<feature type="compositionally biased region" description="Basic and acidic residues" evidence="2">
    <location>
        <begin position="699"/>
        <end position="720"/>
    </location>
</feature>
<feature type="compositionally biased region" description="Basic and acidic residues" evidence="2">
    <location>
        <begin position="729"/>
        <end position="740"/>
    </location>
</feature>
<feature type="compositionally biased region" description="Acidic residues" evidence="2">
    <location>
        <begin position="427"/>
        <end position="441"/>
    </location>
</feature>
<feature type="region of interest" description="Disordered" evidence="2">
    <location>
        <begin position="1421"/>
        <end position="1442"/>
    </location>
</feature>
<accession>A0A1D3U967</accession>
<feature type="compositionally biased region" description="Basic and acidic residues" evidence="2">
    <location>
        <begin position="807"/>
        <end position="827"/>
    </location>
</feature>
<evidence type="ECO:0000256" key="1">
    <source>
        <dbReference type="RuleBase" id="RU367072"/>
    </source>
</evidence>
<keyword evidence="1" id="KW-0227">DNA damage</keyword>
<feature type="compositionally biased region" description="Basic and acidic residues" evidence="2">
    <location>
        <begin position="297"/>
        <end position="307"/>
    </location>
</feature>
<dbReference type="OrthoDB" id="342900at2759"/>
<dbReference type="GO" id="GO:0006281">
    <property type="term" value="P:DNA repair"/>
    <property type="evidence" value="ECO:0007669"/>
    <property type="project" value="UniProtKB-UniRule"/>
</dbReference>
<feature type="compositionally biased region" description="Acidic residues" evidence="2">
    <location>
        <begin position="666"/>
        <end position="698"/>
    </location>
</feature>
<reference evidence="5 6" key="1">
    <citation type="submission" date="2016-06" db="EMBL/GenBank/DDBJ databases">
        <authorList>
            <consortium name="Pathogen Informatics"/>
        </authorList>
    </citation>
    <scope>NUCLEOTIDE SEQUENCE [LARGE SCALE GENOMIC DNA]</scope>
    <source>
        <strain evidence="5">PocGH01</strain>
    </source>
</reference>
<dbReference type="GO" id="GO:0016226">
    <property type="term" value="P:iron-sulfur cluster assembly"/>
    <property type="evidence" value="ECO:0007669"/>
    <property type="project" value="UniProtKB-UniRule"/>
</dbReference>
<evidence type="ECO:0000256" key="3">
    <source>
        <dbReference type="SAM" id="Phobius"/>
    </source>
</evidence>
<dbReference type="InterPro" id="IPR039920">
    <property type="entry name" value="MMS19"/>
</dbReference>
<name>A0A1D3U967_PLAOA</name>
<comment type="subcellular location">
    <subcellularLocation>
        <location evidence="1">Nucleus</location>
    </subcellularLocation>
</comment>
<keyword evidence="3" id="KW-0472">Membrane</keyword>
<feature type="transmembrane region" description="Helical" evidence="3">
    <location>
        <begin position="1889"/>
        <end position="1909"/>
    </location>
</feature>
<dbReference type="GO" id="GO:0097361">
    <property type="term" value="C:cytosolic [4Fe-4S] assembly targeting complex"/>
    <property type="evidence" value="ECO:0007669"/>
    <property type="project" value="UniProtKB-UniRule"/>
</dbReference>
<dbReference type="GO" id="GO:0005634">
    <property type="term" value="C:nucleus"/>
    <property type="evidence" value="ECO:0007669"/>
    <property type="project" value="UniProtKB-SubCell"/>
</dbReference>
<feature type="region of interest" description="Disordered" evidence="2">
    <location>
        <begin position="660"/>
        <end position="953"/>
    </location>
</feature>
<dbReference type="Pfam" id="PF14500">
    <property type="entry name" value="MMS19_N"/>
    <property type="match status" value="1"/>
</dbReference>
<dbReference type="InterPro" id="IPR016024">
    <property type="entry name" value="ARM-type_fold"/>
</dbReference>
<dbReference type="GO" id="GO:0051604">
    <property type="term" value="P:protein maturation"/>
    <property type="evidence" value="ECO:0007669"/>
    <property type="project" value="UniProtKB-UniRule"/>
</dbReference>
<gene>
    <name evidence="5" type="primary">PocGH01_10036500</name>
    <name evidence="5" type="ORF">POCGH01_10036500</name>
</gene>
<evidence type="ECO:0000256" key="2">
    <source>
        <dbReference type="SAM" id="MobiDB-lite"/>
    </source>
</evidence>
<proteinExistence type="inferred from homology"/>
<feature type="compositionally biased region" description="Basic and acidic residues" evidence="2">
    <location>
        <begin position="749"/>
        <end position="769"/>
    </location>
</feature>
<feature type="compositionally biased region" description="Acidic residues" evidence="2">
    <location>
        <begin position="2276"/>
        <end position="2293"/>
    </location>
</feature>
<keyword evidence="1" id="KW-0234">DNA repair</keyword>
<comment type="similarity">
    <text evidence="1">Belongs to the MET18/MMS19 family.</text>
</comment>
<feature type="compositionally biased region" description="Acidic residues" evidence="2">
    <location>
        <begin position="259"/>
        <end position="275"/>
    </location>
</feature>
<keyword evidence="3" id="KW-1133">Transmembrane helix</keyword>
<feature type="region of interest" description="Disordered" evidence="2">
    <location>
        <begin position="421"/>
        <end position="445"/>
    </location>
</feature>
<feature type="transmembrane region" description="Helical" evidence="3">
    <location>
        <begin position="2718"/>
        <end position="2738"/>
    </location>
</feature>
<feature type="compositionally biased region" description="Basic and acidic residues" evidence="2">
    <location>
        <begin position="778"/>
        <end position="798"/>
    </location>
</feature>
<feature type="region of interest" description="Disordered" evidence="2">
    <location>
        <begin position="220"/>
        <end position="315"/>
    </location>
</feature>
<feature type="transmembrane region" description="Helical" evidence="3">
    <location>
        <begin position="2242"/>
        <end position="2261"/>
    </location>
</feature>
<dbReference type="VEuPathDB" id="PlasmoDB:PocGH01_10036500"/>
<dbReference type="VEuPathDB" id="PlasmoDB:POWCR01_000059500"/>
<keyword evidence="6" id="KW-1185">Reference proteome</keyword>
<dbReference type="Proteomes" id="UP000242942">
    <property type="component" value="Chromosome 10"/>
</dbReference>
<dbReference type="SUPFAM" id="SSF48371">
    <property type="entry name" value="ARM repeat"/>
    <property type="match status" value="1"/>
</dbReference>
<sequence>MTNLETLVEEYISPERVMFRYGEEKKVELIYERNKDKEENKIRGEILRKLLKLIEPDGETSETANLKVDQPTNAEGIVSSNVCNINHSREGKKSKLKKLEEIIMALKKYFMSSEIMKRGAAVNLLAQLFEDLSPDDIDVNFFHTILLFFINKIEDWHCVNGVVKFFLVIFEKYRDILRNTQCHIEPSDMYIHLFDFKGEKEKESWSSEYRYYYGDGGYSADSSDSGDSDDNCDGGDGGDGGDGVNVVEGDGVDGGDGVDVVDGDDVDVVDGDGVDGGDGGVDVVDGDGVDGGDGGDSGDHGSDHGENDGVCNTFDNEHNDQGYPTCLTESEEEKNLYSCVVYKILKNLFKHVHAPSYLQNLRWNYYRIILISLQDFRNEIVLISNFIDKIQVQLENESDPRNIIILFEIIYTLCSEYISSRGGSDGGSDDGSDDGNDEGNEDNSREIYSKSTNRHWLFSRQREKRYLISLIDIAFYYFPIEFIKGDGRYDHVTEEELEILFFKCLKSNKRLGNYVIMNILDQFYNTEEDDDDDDENFLSNYMSSDNEDGKDKISDKQFKSIFRTLENCIPFYGYTCASKFVTTVLGIIELECIENNASDITVNYFVDILQIFIRTLNKDTTHENNSHFSKHFNDMIRNFQKYMILHRVMYTDVSSAIVDSTQGEEAKEEEAKEEEAKEEEAKEEEAKEEEAKEEEAKEEEAKEGEVKGEEVKEEEAKGEETKEEEAKEEEAKGEEAKGEETKEEEAKEEEAKEEVKEEEAKGEEAKGEETKEEEAKEEEAKEEVKEEEAKGEEAKGEETKEEEAKEEEAKEEVKEEEAKGEEAKGEETKEEEAKEEEAKGEETKEEGAKEEEAKGEETKEEGAKEEEVKGEEVKEEEVKGEEVKEEEAKGEESKGEETKEEGAKEEEATGEETKGEGAPQEGGHAVPTSEKGVKQTAEEVAPVESNHSEMTPEGKEFSFRLSEMENLSDPSEWGSDASMKSEDLTIYEKSAASEEQNVFRNENEKNILTIIREKKEIEEMKEKKEKGKKTNKIRLDKFHILEKILVCVSKGNMYTFLQILHRIISPMIRECYFLISALVNEKRRYSSGKNLKQGNGNDLPLSEEKTLDHTNVDETHQQQDVLTRNIKNRKMWDTLIMYIKIISNVIERSVDMGKISSCNICLLNEIYIIVNVLKKGKDLFFHEQHESGLLLFNILTNFLCIHNVKHVKGDIVPCCRDSPFGKEVYTKPYTSPYALFYEALFSLFYIIGFHPNPEEKCVSFFYRNYEKCNMASGENNLGNELLIEDMSYVDIWRDNIVKKLDNHMQDVKNNNENIISKKYIYKSNDLLYFLILVHKLIKYKYEDIQNYFNTFLINTCLLALKLHLCQNKHIDLYLKCICEHYPGGVPYLLFLSTNLSSFVLNSFYINVEKAKGEWLNVNNSRKGSAGSGGRNGEGHGKNTGEKVTPQITTEFTSFNEESRSFHTAISTLGIGRPSTGNISREVEAIEKVNCGEDVADKMDASNLLRELILVGGDPREFFSEETLPCGVLNVQKLLVHVGKWNYRKLLYGNFFYWERHYREKPNEEKEKEIEQQGMQGQIRIVVNEPHNNEEIALFYISFLLYMSHAHVRHAHVQAARALEASQKVSNIHAGSEKTKSNSFNDEKGIDCVTEKGDDAKLTLYDTFMSVNILEIVDLCIYYMYEEEIVRNVLLRKLGDLHVEKLQKKEYFKSIKISSDNEQMSYYGSYINSVKEFIHIEDITNVVLNEDIEDGLQNDVNGKIKNDLVGFIKRKSIISNLTSQKMEIFLYALKASIEMNVIYDKLSYNQTRKILINNNFKENLLFSRYLYCKWKNCVNHIFFFFNEKEKKEFIERLINSCLSNNILFYQNKMYNTPFQLPHQLGYPYNTTFEILPINSLLLLFIPPLLSLHTYLGRNYIYKLVKLCMYIFFFNIYKIIVVLGGRDTYEHDDNCERAFTFIKKEDSLNVCCNILKFFNERSAICFKNPFDETFNEEEIKKCLTSINNMNLNNMHACSLQIMCILLHNYADIEEIVNFIYIHFDIIEGFSLTLRDTLLFKNTIDHFTEMYKAFVHKKRNGERKEDVILSFERFLKSVFDRTIQEGETSPMGEEASVRRLFFLFDHLYFNREDSMMKTNIEMSKKSKEGELTQEEIISNRLRNNNGRRNFDIYIVDRTCLSAQRGGGKDGVEGDEVRPDGERLKRVEHITPNKHVISMINFSRIVSVNFQNLSNEGPMHEDDFYFHCHFFYSLFLLFSVFYDMTFYIMQKSDEQSGGKKMEGDEPSGEENMEGDEPSGEENMENLYRDINNVTETDTFTIFYFTYMTRIYSNICSTIYNIDTNTLFYKDNCSNISFVQNREFLHSYKTIILFFLYTLYNYFYFIYITDKHISISEFLFRLKKERLRFEYSLPFDIIRKNEQVINFVQLFVLNPERAFEESVSCEKEKGEKTLFGSRVEMDRENSSGEIALRGDEQRFAQVCLPESVTSIGDSSACNSGITGQMVKNYPGVYGDYDNCRGYGFPRGYSCDRDSPLSIDSLKKRKKEKLNKYNCKYLSIIHLMSILLLNMPFEETINYYYNILEICLLKGINKVANFFINRSYYKYNNRYYINEVLRKNTNIIKKVFYDVEDDEKEVNEQNRDKSRYKQLLVKEIVSLNMALCLRLLYLIVNLLNYFQKLESKINEKEEIGNSKNCTIKENFHFLLSYKNIIIKSIMKILVSVPLPLIRYLCACIFYTLSFFTYQSFLPNALIQDIKWFLSIASIDPHKKVRRMVTLCIARWM</sequence>
<dbReference type="EMBL" id="LT594591">
    <property type="protein sequence ID" value="SCQ16612.1"/>
    <property type="molecule type" value="Genomic_DNA"/>
</dbReference>
<organism evidence="5 6">
    <name type="scientific">Plasmodium ovale</name>
    <name type="common">malaria parasite P. ovale</name>
    <dbReference type="NCBI Taxonomy" id="36330"/>
    <lineage>
        <taxon>Eukaryota</taxon>
        <taxon>Sar</taxon>
        <taxon>Alveolata</taxon>
        <taxon>Apicomplexa</taxon>
        <taxon>Aconoidasida</taxon>
        <taxon>Haemosporida</taxon>
        <taxon>Plasmodiidae</taxon>
        <taxon>Plasmodium</taxon>
        <taxon>Plasmodium (Plasmodium)</taxon>
    </lineage>
</organism>
<feature type="domain" description="MMS19 N-terminal" evidence="4">
    <location>
        <begin position="339"/>
        <end position="545"/>
    </location>
</feature>
<dbReference type="InterPro" id="IPR029240">
    <property type="entry name" value="MMS19_N"/>
</dbReference>
<feature type="compositionally biased region" description="Basic and acidic residues" evidence="2">
    <location>
        <begin position="836"/>
        <end position="915"/>
    </location>
</feature>
<feature type="transmembrane region" description="Helical" evidence="3">
    <location>
        <begin position="1921"/>
        <end position="1939"/>
    </location>
</feature>
<comment type="function">
    <text evidence="1">Key component of the cytosolic iron-sulfur protein assembly (CIA) complex, a multiprotein complex that mediates the incorporation of iron-sulfur cluster into apoproteins specifically involved in DNA metabolism and genomic integrity. In the CIA complex, MMS19 acts as an adapter between early-acting CIA components and a subset of cellular target iron-sulfur proteins.</text>
</comment>
<feature type="compositionally biased region" description="Gly residues" evidence="2">
    <location>
        <begin position="234"/>
        <end position="243"/>
    </location>
</feature>
<feature type="region of interest" description="Disordered" evidence="2">
    <location>
        <begin position="2267"/>
        <end position="2293"/>
    </location>
</feature>
<keyword evidence="3" id="KW-0812">Transmembrane</keyword>
<dbReference type="PANTHER" id="PTHR12891">
    <property type="entry name" value="DNA REPAIR/TRANSCRIPTION PROTEIN MET18/MMS19"/>
    <property type="match status" value="1"/>
</dbReference>
<evidence type="ECO:0000313" key="6">
    <source>
        <dbReference type="Proteomes" id="UP000242942"/>
    </source>
</evidence>
<evidence type="ECO:0000259" key="4">
    <source>
        <dbReference type="Pfam" id="PF14500"/>
    </source>
</evidence>
<protein>
    <recommendedName>
        <fullName evidence="1">MMS19 nucleotide excision repair protein</fullName>
    </recommendedName>
</protein>
<keyword evidence="1" id="KW-0539">Nucleus</keyword>